<feature type="compositionally biased region" description="Basic and acidic residues" evidence="2">
    <location>
        <begin position="1087"/>
        <end position="1100"/>
    </location>
</feature>
<feature type="repeat" description="WD" evidence="1">
    <location>
        <begin position="350"/>
        <end position="384"/>
    </location>
</feature>
<dbReference type="InterPro" id="IPR001680">
    <property type="entry name" value="WD40_rpt"/>
</dbReference>
<feature type="region of interest" description="Disordered" evidence="2">
    <location>
        <begin position="920"/>
        <end position="939"/>
    </location>
</feature>
<dbReference type="Gene3D" id="2.130.10.10">
    <property type="entry name" value="YVTN repeat-like/Quinoprotein amine dehydrogenase"/>
    <property type="match status" value="2"/>
</dbReference>
<feature type="compositionally biased region" description="Basic and acidic residues" evidence="2">
    <location>
        <begin position="1125"/>
        <end position="1135"/>
    </location>
</feature>
<dbReference type="InterPro" id="IPR015943">
    <property type="entry name" value="WD40/YVTN_repeat-like_dom_sf"/>
</dbReference>
<reference evidence="3" key="1">
    <citation type="submission" date="2022-03" db="EMBL/GenBank/DDBJ databases">
        <authorList>
            <person name="Martin C."/>
        </authorList>
    </citation>
    <scope>NUCLEOTIDE SEQUENCE</scope>
</reference>
<feature type="compositionally biased region" description="Polar residues" evidence="2">
    <location>
        <begin position="1301"/>
        <end position="1314"/>
    </location>
</feature>
<name>A0A8S4NMI1_OWEFU</name>
<sequence length="1835" mass="204892">MDSSGDSNNNLSNTAVQDDLIRGNEQPYIKDNLRQNNNTEALGDTKNEFTEHLSEPNVKGFSSILTSAKQKTEISSDGKLQNKDTQMNEIELTNGELQNVDLELKEDDIFNEIKETVKRVRSRHNSVSSTQSSEIGSTDGPVIKTSINFNSLPYGFIPKATYEHNKKYTDIMGVAYNGRMHQFIILDTKGGTCWSKDAVDNQVDRVLSYPKYEHRVIIDIVYAKKHNVYFALGKDFSLKVLNRDFYEVCSVSADLRSVLFMLFNPVRDELITGGVGGTRIWAFRQVAESSFTEIKAMANYRLQLKYELENVGGSWVKRVELDQYLQHLYCCSDTDLTAYDLQGNQIFKFENAHAMSITGCRYSLHCRLLVTSSVDTEVKVWSISGGHIHTFRGHARAISNLILHPDTSSLVLTSSLDGTVRMWSLDTMDCLYCLTVSSDGVLWMGLTDENLLYLSTLRNITLWSVNNVTQFWAMARNKVNSLSLVSGEDKSTRVLAIGEDSSIRVFARKTQKNMSTVLPPPSLSPLQHVKGVAYNRSFSLIFVLITYKEIWVYTARTDPACRIAIWDVGQLQEAYVLRSNTPADEANNGGQKPRKSAGMFDKRGVVHRSSENGVGNEGICECYSLCALNSPVSYWGEEGYCCPIKQNFLLLGLDDGRILFMDPVMKGQKYMEFKASKDAILDLKHDAVYNTLITKCHSQVAAIIQIWSLPQLQLLHDIYTSFDIVAYARLEKVLLSGHTTGSVLLHNLLPTEDVGPQKPKVVKGLEEMAAPRPGENNEHHASIVSVDVCTKLNIFVTASCDGAIKIWEWNKTLLTELFVDDTLTSACFLNTIGDLLIAYNNHIFYIDHSKLCPTLSRDVVDDDCMNEVESDVLEDPYVKYEGMVPNPDPIDLESYLVPYSIEFSKDFLEGKMALEEDNVEQHMGSDQEDSDGTVSDLSCAPTDIYISPAGTPRRLSMLDLTLTDAYSKYDLDDQLGLSTAELLKTTRRKKRRAAIVRFDKDDDLDFEMPKFGESPGPTPTPSPPSTPPTPRSPSVSEGGASTEEEVSDAESEHSFQPINIPGNLYRPNSQRYVQEPSKTPSILKVKAQGEKTKVPSKHVEFSPLYRWPRLPDPSPKVSQEVVKPVSEKPQERESKFAGIKIDVNALMKSGKKPPLRQTPSSTPEPKPSAPSPVEQRAVREVKKKELSGDRKRIHSGTRRPVRPPQDGSKSTSSKAKLNKATKATYRAPRGQQSVGGELSTPRSTSQYNTQMLTLSPRGSKSKASSRPHRRSKGLMNQLSSSLSQKSNSELVTDVGNKESATESAGKTSGTSVAVTNLEIPERAQGMSGFKGSIRSKKKKIPIGAMSVTSKKSASGSGSKPGVGKSPTAELEGQGEDESTTEHQGDAEAENDAVETKALTKKKKYGLDAGKDFGKELLEFDAASSIRIPGVDTGNDMASLFTDNDNNMAQYDAYAKTETPRGTPIGRLPTPMGRVATPGSVMNLDPKLLNQDDGLHQSDLNLIDQRPMFDIAGRVSAMGQRSRMSPRDEEVLSETEKRMLLQRPSTSFHRRTESPASSQKEGSLRARPSTGLQGPGVRANSELEDAFIETLIRYQSRSTLQTPIDMEKLYKNDGNSFEENWQGRIIDRHLLLKMQRDLRAQSANQKRHLLDVRQREKRRSLLGHREGYTTQSDTSLHVLQVERANSAPTGTMKERLLARSKSAHQRPPLRPKSAFMQYKEEEDLSAKWPFRHSLKPGIEALAEKIPREEDLDMRLMDPRNPISHVLRQPVKSIPSKCNRYILVTKEREKNKQPMATPLEEQLIAARFPTFKKKWLKESEPRRKSIANYMNLAGFQV</sequence>
<dbReference type="InterPro" id="IPR036322">
    <property type="entry name" value="WD40_repeat_dom_sf"/>
</dbReference>
<dbReference type="SUPFAM" id="SSF50978">
    <property type="entry name" value="WD40 repeat-like"/>
    <property type="match status" value="2"/>
</dbReference>
<evidence type="ECO:0000256" key="2">
    <source>
        <dbReference type="SAM" id="MobiDB-lite"/>
    </source>
</evidence>
<feature type="compositionally biased region" description="Basic residues" evidence="2">
    <location>
        <begin position="1259"/>
        <end position="1272"/>
    </location>
</feature>
<dbReference type="EMBL" id="CAIIXF020000005">
    <property type="protein sequence ID" value="CAH1782794.1"/>
    <property type="molecule type" value="Genomic_DNA"/>
</dbReference>
<dbReference type="OrthoDB" id="6262491at2759"/>
<comment type="caution">
    <text evidence="3">The sequence shown here is derived from an EMBL/GenBank/DDBJ whole genome shotgun (WGS) entry which is preliminary data.</text>
</comment>
<feature type="repeat" description="WD" evidence="1">
    <location>
        <begin position="391"/>
        <end position="433"/>
    </location>
</feature>
<evidence type="ECO:0000313" key="3">
    <source>
        <dbReference type="EMBL" id="CAH1782794.1"/>
    </source>
</evidence>
<dbReference type="PROSITE" id="PS50082">
    <property type="entry name" value="WD_REPEATS_2"/>
    <property type="match status" value="3"/>
</dbReference>
<feature type="compositionally biased region" description="Polar residues" evidence="2">
    <location>
        <begin position="1230"/>
        <end position="1258"/>
    </location>
</feature>
<dbReference type="SMART" id="SM00320">
    <property type="entry name" value="WD40"/>
    <property type="match status" value="6"/>
</dbReference>
<accession>A0A8S4NMI1</accession>
<keyword evidence="4" id="KW-1185">Reference proteome</keyword>
<dbReference type="Proteomes" id="UP000749559">
    <property type="component" value="Unassembled WGS sequence"/>
</dbReference>
<dbReference type="Pfam" id="PF00400">
    <property type="entry name" value="WD40"/>
    <property type="match status" value="3"/>
</dbReference>
<proteinExistence type="predicted"/>
<dbReference type="PROSITE" id="PS50294">
    <property type="entry name" value="WD_REPEATS_REGION"/>
    <property type="match status" value="1"/>
</dbReference>
<feature type="compositionally biased region" description="Basic residues" evidence="2">
    <location>
        <begin position="1191"/>
        <end position="1201"/>
    </location>
</feature>
<feature type="compositionally biased region" description="Low complexity" evidence="2">
    <location>
        <begin position="1"/>
        <end position="13"/>
    </location>
</feature>
<organism evidence="3 4">
    <name type="scientific">Owenia fusiformis</name>
    <name type="common">Polychaete worm</name>
    <dbReference type="NCBI Taxonomy" id="6347"/>
    <lineage>
        <taxon>Eukaryota</taxon>
        <taxon>Metazoa</taxon>
        <taxon>Spiralia</taxon>
        <taxon>Lophotrochozoa</taxon>
        <taxon>Annelida</taxon>
        <taxon>Polychaeta</taxon>
        <taxon>Sedentaria</taxon>
        <taxon>Canalipalpata</taxon>
        <taxon>Sabellida</taxon>
        <taxon>Oweniida</taxon>
        <taxon>Oweniidae</taxon>
        <taxon>Owenia</taxon>
    </lineage>
</organism>
<feature type="region of interest" description="Disordered" evidence="2">
    <location>
        <begin position="1005"/>
        <end position="1400"/>
    </location>
</feature>
<feature type="compositionally biased region" description="Basic and acidic residues" evidence="2">
    <location>
        <begin position="1176"/>
        <end position="1190"/>
    </location>
</feature>
<feature type="region of interest" description="Disordered" evidence="2">
    <location>
        <begin position="1"/>
        <end position="22"/>
    </location>
</feature>
<feature type="compositionally biased region" description="Polar residues" evidence="2">
    <location>
        <begin position="1066"/>
        <end position="1080"/>
    </location>
</feature>
<feature type="compositionally biased region" description="Low complexity" evidence="2">
    <location>
        <begin position="1346"/>
        <end position="1367"/>
    </location>
</feature>
<keyword evidence="1" id="KW-0853">WD repeat</keyword>
<feature type="region of interest" description="Disordered" evidence="2">
    <location>
        <begin position="1516"/>
        <end position="1576"/>
    </location>
</feature>
<dbReference type="SUPFAM" id="SSF75011">
    <property type="entry name" value="3-carboxy-cis,cis-mucoante lactonizing enzyme"/>
    <property type="match status" value="1"/>
</dbReference>
<dbReference type="PANTHER" id="PTHR45532:SF3">
    <property type="match status" value="1"/>
</dbReference>
<feature type="repeat" description="WD" evidence="1">
    <location>
        <begin position="776"/>
        <end position="808"/>
    </location>
</feature>
<evidence type="ECO:0000256" key="1">
    <source>
        <dbReference type="PROSITE-ProRule" id="PRU00221"/>
    </source>
</evidence>
<feature type="compositionally biased region" description="Basic and acidic residues" evidence="2">
    <location>
        <begin position="1524"/>
        <end position="1538"/>
    </location>
</feature>
<gene>
    <name evidence="3" type="ORF">OFUS_LOCUS9203</name>
</gene>
<protein>
    <submittedName>
        <fullName evidence="3">Uncharacterized protein</fullName>
    </submittedName>
</protein>
<evidence type="ECO:0000313" key="4">
    <source>
        <dbReference type="Proteomes" id="UP000749559"/>
    </source>
</evidence>
<feature type="compositionally biased region" description="Low complexity" evidence="2">
    <location>
        <begin position="1276"/>
        <end position="1288"/>
    </location>
</feature>
<dbReference type="PANTHER" id="PTHR45532">
    <property type="entry name" value="WD REPEAT-CONTAINING PROTEIN 97"/>
    <property type="match status" value="1"/>
</dbReference>
<feature type="compositionally biased region" description="Pro residues" evidence="2">
    <location>
        <begin position="1016"/>
        <end position="1031"/>
    </location>
</feature>